<keyword evidence="3" id="KW-1185">Reference proteome</keyword>
<evidence type="ECO:0008006" key="4">
    <source>
        <dbReference type="Google" id="ProtNLM"/>
    </source>
</evidence>
<dbReference type="SUPFAM" id="SSF56112">
    <property type="entry name" value="Protein kinase-like (PK-like)"/>
    <property type="match status" value="1"/>
</dbReference>
<protein>
    <recommendedName>
        <fullName evidence="4">Protein kinase domain-containing protein</fullName>
    </recommendedName>
</protein>
<dbReference type="InterPro" id="IPR011009">
    <property type="entry name" value="Kinase-like_dom_sf"/>
</dbReference>
<dbReference type="AlphaFoldDB" id="A0AAE0MD88"/>
<name>A0AAE0MD88_9PEZI</name>
<proteinExistence type="predicted"/>
<reference evidence="2" key="1">
    <citation type="journal article" date="2023" name="Mol. Phylogenet. Evol.">
        <title>Genome-scale phylogeny and comparative genomics of the fungal order Sordariales.</title>
        <authorList>
            <person name="Hensen N."/>
            <person name="Bonometti L."/>
            <person name="Westerberg I."/>
            <person name="Brannstrom I.O."/>
            <person name="Guillou S."/>
            <person name="Cros-Aarteil S."/>
            <person name="Calhoun S."/>
            <person name="Haridas S."/>
            <person name="Kuo A."/>
            <person name="Mondo S."/>
            <person name="Pangilinan J."/>
            <person name="Riley R."/>
            <person name="LaButti K."/>
            <person name="Andreopoulos B."/>
            <person name="Lipzen A."/>
            <person name="Chen C."/>
            <person name="Yan M."/>
            <person name="Daum C."/>
            <person name="Ng V."/>
            <person name="Clum A."/>
            <person name="Steindorff A."/>
            <person name="Ohm R.A."/>
            <person name="Martin F."/>
            <person name="Silar P."/>
            <person name="Natvig D.O."/>
            <person name="Lalanne C."/>
            <person name="Gautier V."/>
            <person name="Ament-Velasquez S.L."/>
            <person name="Kruys A."/>
            <person name="Hutchinson M.I."/>
            <person name="Powell A.J."/>
            <person name="Barry K."/>
            <person name="Miller A.N."/>
            <person name="Grigoriev I.V."/>
            <person name="Debuchy R."/>
            <person name="Gladieux P."/>
            <person name="Hiltunen Thoren M."/>
            <person name="Johannesson H."/>
        </authorList>
    </citation>
    <scope>NUCLEOTIDE SEQUENCE</scope>
    <source>
        <strain evidence="2">CBS 118394</strain>
    </source>
</reference>
<dbReference type="Proteomes" id="UP001283341">
    <property type="component" value="Unassembled WGS sequence"/>
</dbReference>
<keyword evidence="1" id="KW-1133">Transmembrane helix</keyword>
<gene>
    <name evidence="2" type="ORF">B0H66DRAFT_551674</name>
</gene>
<keyword evidence="1" id="KW-0472">Membrane</keyword>
<keyword evidence="1" id="KW-0812">Transmembrane</keyword>
<feature type="transmembrane region" description="Helical" evidence="1">
    <location>
        <begin position="100"/>
        <end position="118"/>
    </location>
</feature>
<reference evidence="2" key="2">
    <citation type="submission" date="2023-06" db="EMBL/GenBank/DDBJ databases">
        <authorList>
            <consortium name="Lawrence Berkeley National Laboratory"/>
            <person name="Haridas S."/>
            <person name="Hensen N."/>
            <person name="Bonometti L."/>
            <person name="Westerberg I."/>
            <person name="Brannstrom I.O."/>
            <person name="Guillou S."/>
            <person name="Cros-Aarteil S."/>
            <person name="Calhoun S."/>
            <person name="Kuo A."/>
            <person name="Mondo S."/>
            <person name="Pangilinan J."/>
            <person name="Riley R."/>
            <person name="Labutti K."/>
            <person name="Andreopoulos B."/>
            <person name="Lipzen A."/>
            <person name="Chen C."/>
            <person name="Yanf M."/>
            <person name="Daum C."/>
            <person name="Ng V."/>
            <person name="Clum A."/>
            <person name="Steindorff A."/>
            <person name="Ohm R."/>
            <person name="Martin F."/>
            <person name="Silar P."/>
            <person name="Natvig D."/>
            <person name="Lalanne C."/>
            <person name="Gautier V."/>
            <person name="Ament-Velasquez S.L."/>
            <person name="Kruys A."/>
            <person name="Hutchinson M.I."/>
            <person name="Powell A.J."/>
            <person name="Barry K."/>
            <person name="Miller A.N."/>
            <person name="Grigoriev I.V."/>
            <person name="Debuchy R."/>
            <person name="Gladieux P."/>
            <person name="Thoren M.H."/>
            <person name="Johannesson H."/>
        </authorList>
    </citation>
    <scope>NUCLEOTIDE SEQUENCE</scope>
    <source>
        <strain evidence="2">CBS 118394</strain>
    </source>
</reference>
<dbReference type="EMBL" id="JAUEDM010000002">
    <property type="protein sequence ID" value="KAK3326779.1"/>
    <property type="molecule type" value="Genomic_DNA"/>
</dbReference>
<comment type="caution">
    <text evidence="2">The sequence shown here is derived from an EMBL/GenBank/DDBJ whole genome shotgun (WGS) entry which is preliminary data.</text>
</comment>
<sequence length="126" mass="14537">MGAEVRFRDWCPCRETGLQNDLFVMGSVLFELSTRKPPYVGLEDQEVIRLYQAMKFPSADDLLLGKVITKCWMGSYKSADDLKSDMIMTFEQTRARKPRWLMGLFTLLCMLTSILAFLSQCNYVSK</sequence>
<accession>A0AAE0MD88</accession>
<evidence type="ECO:0000313" key="2">
    <source>
        <dbReference type="EMBL" id="KAK3326779.1"/>
    </source>
</evidence>
<organism evidence="2 3">
    <name type="scientific">Apodospora peruviana</name>
    <dbReference type="NCBI Taxonomy" id="516989"/>
    <lineage>
        <taxon>Eukaryota</taxon>
        <taxon>Fungi</taxon>
        <taxon>Dikarya</taxon>
        <taxon>Ascomycota</taxon>
        <taxon>Pezizomycotina</taxon>
        <taxon>Sordariomycetes</taxon>
        <taxon>Sordariomycetidae</taxon>
        <taxon>Sordariales</taxon>
        <taxon>Lasiosphaeriaceae</taxon>
        <taxon>Apodospora</taxon>
    </lineage>
</organism>
<evidence type="ECO:0000313" key="3">
    <source>
        <dbReference type="Proteomes" id="UP001283341"/>
    </source>
</evidence>
<evidence type="ECO:0000256" key="1">
    <source>
        <dbReference type="SAM" id="Phobius"/>
    </source>
</evidence>